<dbReference type="PANTHER" id="PTHR46564:SF1">
    <property type="entry name" value="TRANSPOSASE"/>
    <property type="match status" value="1"/>
</dbReference>
<feature type="domain" description="Tc1-like transposase DDE" evidence="3">
    <location>
        <begin position="81"/>
        <end position="212"/>
    </location>
</feature>
<dbReference type="InterPro" id="IPR038717">
    <property type="entry name" value="Tc1-like_DDE_dom"/>
</dbReference>
<keyword evidence="4" id="KW-0371">Homeobox</keyword>
<dbReference type="SUPFAM" id="SSF53098">
    <property type="entry name" value="Ribonuclease H-like"/>
    <property type="match status" value="1"/>
</dbReference>
<dbReference type="GO" id="GO:0005634">
    <property type="term" value="C:nucleus"/>
    <property type="evidence" value="ECO:0007669"/>
    <property type="project" value="UniProtKB-SubCell"/>
</dbReference>
<feature type="domain" description="Transposase Synechocystis PCC 6803" evidence="2">
    <location>
        <begin position="5"/>
        <end position="52"/>
    </location>
</feature>
<evidence type="ECO:0000259" key="3">
    <source>
        <dbReference type="Pfam" id="PF13358"/>
    </source>
</evidence>
<dbReference type="NCBIfam" id="NF033545">
    <property type="entry name" value="transpos_IS630"/>
    <property type="match status" value="1"/>
</dbReference>
<dbReference type="InterPro" id="IPR047655">
    <property type="entry name" value="Transpos_IS630-like"/>
</dbReference>
<dbReference type="Proteomes" id="UP000325440">
    <property type="component" value="Unassembled WGS sequence"/>
</dbReference>
<dbReference type="InterPro" id="IPR036397">
    <property type="entry name" value="RNaseH_sf"/>
</dbReference>
<evidence type="ECO:0000313" key="5">
    <source>
        <dbReference type="Proteomes" id="UP000325440"/>
    </source>
</evidence>
<gene>
    <name evidence="4" type="ORF">CINCED_3A017459</name>
</gene>
<dbReference type="SUPFAM" id="SSF46689">
    <property type="entry name" value="Homeodomain-like"/>
    <property type="match status" value="1"/>
</dbReference>
<dbReference type="InterPro" id="IPR009057">
    <property type="entry name" value="Homeodomain-like_sf"/>
</dbReference>
<name>A0A5E4M5G5_9HEMI</name>
<keyword evidence="4" id="KW-0238">DNA-binding</keyword>
<dbReference type="Pfam" id="PF13358">
    <property type="entry name" value="DDE_3"/>
    <property type="match status" value="1"/>
</dbReference>
<keyword evidence="5" id="KW-1185">Reference proteome</keyword>
<evidence type="ECO:0000256" key="1">
    <source>
        <dbReference type="ARBA" id="ARBA00004123"/>
    </source>
</evidence>
<accession>A0A5E4M5G5</accession>
<sequence>MPKPYSEDLRERVFKVIDEKKMSMKKIGKTFKLSIKTIYLWRKRREETGSIKPASGYQTERDEKKRKEFTAKVAEIKEENLVFIDESGIDDNEFYAYGWAPKGKRLFAEKHAFKKKRISIIGALNDGKVGAPCAFEGYCNSELFEAYVEKILVPTLKPGQTIILDNASFHKSVKIRKLIENVGCKVLFLPPYSPDLNPIEHFWFAIKHAVRKILPIFSPNINAAIDFIFQKSGKPYLG</sequence>
<evidence type="ECO:0000313" key="4">
    <source>
        <dbReference type="EMBL" id="VVC27410.1"/>
    </source>
</evidence>
<dbReference type="EMBL" id="CABPRJ010000108">
    <property type="protein sequence ID" value="VVC27410.1"/>
    <property type="molecule type" value="Genomic_DNA"/>
</dbReference>
<dbReference type="Gene3D" id="3.30.420.10">
    <property type="entry name" value="Ribonuclease H-like superfamily/Ribonuclease H"/>
    <property type="match status" value="1"/>
</dbReference>
<dbReference type="GO" id="GO:0003677">
    <property type="term" value="F:DNA binding"/>
    <property type="evidence" value="ECO:0007669"/>
    <property type="project" value="UniProtKB-KW"/>
</dbReference>
<comment type="subcellular location">
    <subcellularLocation>
        <location evidence="1">Nucleus</location>
    </subcellularLocation>
</comment>
<proteinExistence type="predicted"/>
<dbReference type="PANTHER" id="PTHR46564">
    <property type="entry name" value="TRANSPOSASE"/>
    <property type="match status" value="1"/>
</dbReference>
<dbReference type="OrthoDB" id="7976214at2759"/>
<organism evidence="4 5">
    <name type="scientific">Cinara cedri</name>
    <dbReference type="NCBI Taxonomy" id="506608"/>
    <lineage>
        <taxon>Eukaryota</taxon>
        <taxon>Metazoa</taxon>
        <taxon>Ecdysozoa</taxon>
        <taxon>Arthropoda</taxon>
        <taxon>Hexapoda</taxon>
        <taxon>Insecta</taxon>
        <taxon>Pterygota</taxon>
        <taxon>Neoptera</taxon>
        <taxon>Paraneoptera</taxon>
        <taxon>Hemiptera</taxon>
        <taxon>Sternorrhyncha</taxon>
        <taxon>Aphidomorpha</taxon>
        <taxon>Aphidoidea</taxon>
        <taxon>Aphididae</taxon>
        <taxon>Lachninae</taxon>
        <taxon>Cinara</taxon>
    </lineage>
</organism>
<protein>
    <submittedName>
        <fullName evidence="4">Ribonuclease H-like domain,Homeobox domain-like,Winged helix-turn-helix DNA-binding</fullName>
    </submittedName>
</protein>
<dbReference type="AlphaFoldDB" id="A0A5E4M5G5"/>
<dbReference type="Pfam" id="PF01710">
    <property type="entry name" value="HTH_Tnp_IS630"/>
    <property type="match status" value="1"/>
</dbReference>
<reference evidence="4 5" key="1">
    <citation type="submission" date="2019-08" db="EMBL/GenBank/DDBJ databases">
        <authorList>
            <person name="Alioto T."/>
            <person name="Alioto T."/>
            <person name="Gomez Garrido J."/>
        </authorList>
    </citation>
    <scope>NUCLEOTIDE SEQUENCE [LARGE SCALE GENOMIC DNA]</scope>
</reference>
<dbReference type="InterPro" id="IPR002622">
    <property type="entry name" value="Transposase_14"/>
</dbReference>
<dbReference type="InterPro" id="IPR012337">
    <property type="entry name" value="RNaseH-like_sf"/>
</dbReference>
<evidence type="ECO:0000259" key="2">
    <source>
        <dbReference type="Pfam" id="PF01710"/>
    </source>
</evidence>